<dbReference type="CDD" id="cd08411">
    <property type="entry name" value="PBP2_OxyR"/>
    <property type="match status" value="1"/>
</dbReference>
<evidence type="ECO:0000313" key="6">
    <source>
        <dbReference type="EMBL" id="MFC4362337.1"/>
    </source>
</evidence>
<keyword evidence="7" id="KW-1185">Reference proteome</keyword>
<keyword evidence="3" id="KW-0238">DNA-binding</keyword>
<feature type="domain" description="HTH lysR-type" evidence="5">
    <location>
        <begin position="2"/>
        <end position="59"/>
    </location>
</feature>
<name>A0ABV8V602_9GAMM</name>
<dbReference type="InterPro" id="IPR036388">
    <property type="entry name" value="WH-like_DNA-bd_sf"/>
</dbReference>
<accession>A0ABV8V602</accession>
<dbReference type="Pfam" id="PF00126">
    <property type="entry name" value="HTH_1"/>
    <property type="match status" value="1"/>
</dbReference>
<dbReference type="InterPro" id="IPR000847">
    <property type="entry name" value="LysR_HTH_N"/>
</dbReference>
<dbReference type="SUPFAM" id="SSF46785">
    <property type="entry name" value="Winged helix' DNA-binding domain"/>
    <property type="match status" value="1"/>
</dbReference>
<dbReference type="PANTHER" id="PTHR30346">
    <property type="entry name" value="TRANSCRIPTIONAL DUAL REGULATOR HCAR-RELATED"/>
    <property type="match status" value="1"/>
</dbReference>
<dbReference type="Gene3D" id="1.10.10.10">
    <property type="entry name" value="Winged helix-like DNA-binding domain superfamily/Winged helix DNA-binding domain"/>
    <property type="match status" value="1"/>
</dbReference>
<dbReference type="Proteomes" id="UP001595840">
    <property type="component" value="Unassembled WGS sequence"/>
</dbReference>
<protein>
    <submittedName>
        <fullName evidence="6">LysR substrate-binding domain-containing protein</fullName>
    </submittedName>
</protein>
<dbReference type="SUPFAM" id="SSF53850">
    <property type="entry name" value="Periplasmic binding protein-like II"/>
    <property type="match status" value="1"/>
</dbReference>
<proteinExistence type="inferred from homology"/>
<dbReference type="RefSeq" id="WP_290260629.1">
    <property type="nucleotide sequence ID" value="NZ_JAUFQG010000004.1"/>
</dbReference>
<dbReference type="InterPro" id="IPR036390">
    <property type="entry name" value="WH_DNA-bd_sf"/>
</dbReference>
<comment type="similarity">
    <text evidence="1">Belongs to the LysR transcriptional regulatory family.</text>
</comment>
<evidence type="ECO:0000256" key="2">
    <source>
        <dbReference type="ARBA" id="ARBA00023015"/>
    </source>
</evidence>
<gene>
    <name evidence="6" type="ORF">ACFOX3_08485</name>
</gene>
<dbReference type="PROSITE" id="PS50931">
    <property type="entry name" value="HTH_LYSR"/>
    <property type="match status" value="1"/>
</dbReference>
<sequence>MVSLKQIRYALAVEEFLHFKKAAESCAISQSALSTAITDMEKQLGFAVFERDNKKVLITPLGKQVLTYAKNIYLQMNDLTSLAGQMLCPLSSTLSIGMIPTIAPFILPLMLPPIKTHYPKLDLRVEEDQSHILVRKVLEGQLDCAILALPYDCSGLLSFSFWQENFYLVTHKDDRLSTKQCVTAKELGRSNLMLLKDGHCFKDHALKVCGMESDSGYETGGTSLSTLIQLVAGNLGTTLVPEMALEQLVNLNPHLSAIPIDEPGPHREIAFIVRPNYPGLENIEILKQLIRDELNRLGSDDRQSRT</sequence>
<evidence type="ECO:0000256" key="4">
    <source>
        <dbReference type="ARBA" id="ARBA00023163"/>
    </source>
</evidence>
<dbReference type="InterPro" id="IPR005119">
    <property type="entry name" value="LysR_subst-bd"/>
</dbReference>
<evidence type="ECO:0000256" key="1">
    <source>
        <dbReference type="ARBA" id="ARBA00009437"/>
    </source>
</evidence>
<keyword evidence="2" id="KW-0805">Transcription regulation</keyword>
<evidence type="ECO:0000259" key="5">
    <source>
        <dbReference type="PROSITE" id="PS50931"/>
    </source>
</evidence>
<comment type="caution">
    <text evidence="6">The sequence shown here is derived from an EMBL/GenBank/DDBJ whole genome shotgun (WGS) entry which is preliminary data.</text>
</comment>
<evidence type="ECO:0000313" key="7">
    <source>
        <dbReference type="Proteomes" id="UP001595840"/>
    </source>
</evidence>
<dbReference type="PRINTS" id="PR00039">
    <property type="entry name" value="HTHLYSR"/>
</dbReference>
<organism evidence="6 7">
    <name type="scientific">Simiduia curdlanivorans</name>
    <dbReference type="NCBI Taxonomy" id="1492769"/>
    <lineage>
        <taxon>Bacteria</taxon>
        <taxon>Pseudomonadati</taxon>
        <taxon>Pseudomonadota</taxon>
        <taxon>Gammaproteobacteria</taxon>
        <taxon>Cellvibrionales</taxon>
        <taxon>Cellvibrionaceae</taxon>
        <taxon>Simiduia</taxon>
    </lineage>
</organism>
<dbReference type="Gene3D" id="3.40.190.10">
    <property type="entry name" value="Periplasmic binding protein-like II"/>
    <property type="match status" value="2"/>
</dbReference>
<keyword evidence="4" id="KW-0804">Transcription</keyword>
<dbReference type="EMBL" id="JBHSCX010000006">
    <property type="protein sequence ID" value="MFC4362337.1"/>
    <property type="molecule type" value="Genomic_DNA"/>
</dbReference>
<dbReference type="PANTHER" id="PTHR30346:SF10">
    <property type="entry name" value="TRANSCRIPTIONAL REGULATOR OF OXIDATIVE STRESS OXYR"/>
    <property type="match status" value="1"/>
</dbReference>
<evidence type="ECO:0000256" key="3">
    <source>
        <dbReference type="ARBA" id="ARBA00023125"/>
    </source>
</evidence>
<dbReference type="Pfam" id="PF03466">
    <property type="entry name" value="LysR_substrate"/>
    <property type="match status" value="1"/>
</dbReference>
<reference evidence="7" key="1">
    <citation type="journal article" date="2019" name="Int. J. Syst. Evol. Microbiol.">
        <title>The Global Catalogue of Microorganisms (GCM) 10K type strain sequencing project: providing services to taxonomists for standard genome sequencing and annotation.</title>
        <authorList>
            <consortium name="The Broad Institute Genomics Platform"/>
            <consortium name="The Broad Institute Genome Sequencing Center for Infectious Disease"/>
            <person name="Wu L."/>
            <person name="Ma J."/>
        </authorList>
    </citation>
    <scope>NUCLEOTIDE SEQUENCE [LARGE SCALE GENOMIC DNA]</scope>
    <source>
        <strain evidence="7">CECT 8570</strain>
    </source>
</reference>